<reference evidence="1" key="1">
    <citation type="submission" date="2014-09" db="EMBL/GenBank/DDBJ databases">
        <authorList>
            <person name="Magalhaes I.L.F."/>
            <person name="Oliveira U."/>
            <person name="Santos F.R."/>
            <person name="Vidigal T.H.D.A."/>
            <person name="Brescovit A.D."/>
            <person name="Santos A.J."/>
        </authorList>
    </citation>
    <scope>NUCLEOTIDE SEQUENCE</scope>
    <source>
        <tissue evidence="1">Shoot tissue taken approximately 20 cm above the soil surface</tissue>
    </source>
</reference>
<organism evidence="1">
    <name type="scientific">Arundo donax</name>
    <name type="common">Giant reed</name>
    <name type="synonym">Donax arundinaceus</name>
    <dbReference type="NCBI Taxonomy" id="35708"/>
    <lineage>
        <taxon>Eukaryota</taxon>
        <taxon>Viridiplantae</taxon>
        <taxon>Streptophyta</taxon>
        <taxon>Embryophyta</taxon>
        <taxon>Tracheophyta</taxon>
        <taxon>Spermatophyta</taxon>
        <taxon>Magnoliopsida</taxon>
        <taxon>Liliopsida</taxon>
        <taxon>Poales</taxon>
        <taxon>Poaceae</taxon>
        <taxon>PACMAD clade</taxon>
        <taxon>Arundinoideae</taxon>
        <taxon>Arundineae</taxon>
        <taxon>Arundo</taxon>
    </lineage>
</organism>
<sequence length="32" mass="3669">MTVEIKFYKKGRYPTTTIITMYKIVPLTSSSA</sequence>
<accession>A0A0A9DTY3</accession>
<dbReference type="EMBL" id="GBRH01205861">
    <property type="protein sequence ID" value="JAD92034.1"/>
    <property type="molecule type" value="Transcribed_RNA"/>
</dbReference>
<dbReference type="AlphaFoldDB" id="A0A0A9DTY3"/>
<name>A0A0A9DTY3_ARUDO</name>
<proteinExistence type="predicted"/>
<protein>
    <submittedName>
        <fullName evidence="1">Uncharacterized protein</fullName>
    </submittedName>
</protein>
<evidence type="ECO:0000313" key="1">
    <source>
        <dbReference type="EMBL" id="JAD92034.1"/>
    </source>
</evidence>
<reference evidence="1" key="2">
    <citation type="journal article" date="2015" name="Data Brief">
        <title>Shoot transcriptome of the giant reed, Arundo donax.</title>
        <authorList>
            <person name="Barrero R.A."/>
            <person name="Guerrero F.D."/>
            <person name="Moolhuijzen P."/>
            <person name="Goolsby J.A."/>
            <person name="Tidwell J."/>
            <person name="Bellgard S.E."/>
            <person name="Bellgard M.I."/>
        </authorList>
    </citation>
    <scope>NUCLEOTIDE SEQUENCE</scope>
    <source>
        <tissue evidence="1">Shoot tissue taken approximately 20 cm above the soil surface</tissue>
    </source>
</reference>